<accession>A0ACB5SXE1</accession>
<proteinExistence type="predicted"/>
<gene>
    <name evidence="1" type="ORF">Amon02_000219800</name>
</gene>
<keyword evidence="2" id="KW-1185">Reference proteome</keyword>
<protein>
    <submittedName>
        <fullName evidence="1">Unnamed protein product</fullName>
    </submittedName>
</protein>
<dbReference type="EMBL" id="BSXS01001234">
    <property type="protein sequence ID" value="GME75533.1"/>
    <property type="molecule type" value="Genomic_DNA"/>
</dbReference>
<organism evidence="1 2">
    <name type="scientific">Ambrosiozyma monospora</name>
    <name type="common">Yeast</name>
    <name type="synonym">Endomycopsis monosporus</name>
    <dbReference type="NCBI Taxonomy" id="43982"/>
    <lineage>
        <taxon>Eukaryota</taxon>
        <taxon>Fungi</taxon>
        <taxon>Dikarya</taxon>
        <taxon>Ascomycota</taxon>
        <taxon>Saccharomycotina</taxon>
        <taxon>Pichiomycetes</taxon>
        <taxon>Pichiales</taxon>
        <taxon>Pichiaceae</taxon>
        <taxon>Ambrosiozyma</taxon>
    </lineage>
</organism>
<evidence type="ECO:0000313" key="2">
    <source>
        <dbReference type="Proteomes" id="UP001165064"/>
    </source>
</evidence>
<name>A0ACB5SXE1_AMBMO</name>
<comment type="caution">
    <text evidence="1">The sequence shown here is derived from an EMBL/GenBank/DDBJ whole genome shotgun (WGS) entry which is preliminary data.</text>
</comment>
<evidence type="ECO:0000313" key="1">
    <source>
        <dbReference type="EMBL" id="GME75533.1"/>
    </source>
</evidence>
<reference evidence="1" key="1">
    <citation type="submission" date="2023-04" db="EMBL/GenBank/DDBJ databases">
        <title>Ambrosiozyma monospora NBRC 10751.</title>
        <authorList>
            <person name="Ichikawa N."/>
            <person name="Sato H."/>
            <person name="Tonouchi N."/>
        </authorList>
    </citation>
    <scope>NUCLEOTIDE SEQUENCE</scope>
    <source>
        <strain evidence="1">NBRC 10751</strain>
    </source>
</reference>
<dbReference type="Proteomes" id="UP001165064">
    <property type="component" value="Unassembled WGS sequence"/>
</dbReference>
<sequence length="1060" mass="119333">MASAISTRNGESTDFDINLAIDSPKVILALDYLMALQSYLNVALFQDQSSHVHDHILATIDEVVEEDDTQTLSPSVTNYSYKVNVVDPSVILLADPHKDDSEAIVFKIGQCILDTKSATSFNVKDVGMFLCKMNTFDTNRLRIIDDFSLNFLMDSRGSTSTHFLTKIDMSVQHLLMRLSLRDIKLALEVFNRASVMYYGNTENTVSASDEVASVEEFGKKLGKYAPSIISSITPSTPNRSRRNSLKPEILVKAENMTVNIEGLRLVLIGDVHELPVLDMEVKPFEFVAKNWSTDLEAHTTIKSLANVFNYSTSSWEPLLDPWSFSLHVSKTAGTSESMAIDVVSRDSAEFTLTSRTVALLSNISSLLTEEVELKPREEDAPYRIVNETGYDLNIWIDDVDLETDSRGQLTTLKNGEETLWSFEDWRQVRETLDVDNNLNFIGVEMVDSEYDIIRKVSLKSEGNEVFMLTPALSAGYHNRLNCEIRLGEDKVKNVILKSTITVHNFTETAIQFGAGNYMGTFVVDRQINVPAGGRRAVPIDYVYNGKFSIRPDTTNQIFGWSRSKTLGKAAVIDFDWKTIAQKDMVLECPRSENGRARNYFFRAHAQFDSSEAFNRVYPHMTINISPPLEIHNLLPFDLQWSIFQSGKKRSTEILKKNETCFNHTTDMNSPAVLKVQVIGSKYGMSAPALIIDPLDPDEVSRNLVVESEDGQRLQLGIRYHNDPRSGLKISIYSPYLIVNRTGRDLFMSDGKTTLISVGKRHGQQLTAPDMFSFTNDSPLKGKFITTNLVENMVGIKIDDSTTSRKFSIDKVGQSFEVKLPLKIRDLEQNVGVRVSEGQGIFNLTKVITFTPRYIVRNSVEHPIQIAKVGVTGVSYLEPGDFAPLYEMSRANDKNIMIGFSGTNSAWSAPFPVNSIGEIYVRVKKADSNSHRLVRVVISTEGGSIFINITDAKDEWPFYIKNFSDYEFIFYQADPYRDSENDRNSRKVFKPVYYRIPPKSEMPYAWDFPAAPFKEIVLRSGGRERHVQLAEIGDLLPMNISSPQNGGSAMYVSVESQSIRY</sequence>